<dbReference type="Gene3D" id="2.10.60.10">
    <property type="entry name" value="CD59"/>
    <property type="match status" value="1"/>
</dbReference>
<dbReference type="Pfam" id="PF25152">
    <property type="entry name" value="CD59"/>
    <property type="match status" value="1"/>
</dbReference>
<evidence type="ECO:0000256" key="5">
    <source>
        <dbReference type="ARBA" id="ARBA00022475"/>
    </source>
</evidence>
<dbReference type="Ensembl" id="ENSPCOT00000014686.1">
    <property type="protein sequence ID" value="ENSPCOP00000004511.1"/>
    <property type="gene ID" value="ENSPCOG00000012858.1"/>
</dbReference>
<feature type="domain" description="UPAR/Ly6" evidence="17">
    <location>
        <begin position="26"/>
        <end position="107"/>
    </location>
</feature>
<dbReference type="KEGG" id="pcoq:105814575"/>
<dbReference type="GeneID" id="105814575"/>
<gene>
    <name evidence="18" type="primary">CD59</name>
</gene>
<evidence type="ECO:0000256" key="8">
    <source>
        <dbReference type="ARBA" id="ARBA00022729"/>
    </source>
</evidence>
<keyword evidence="7" id="KW-0336">GPI-anchor</keyword>
<dbReference type="GO" id="GO:0009897">
    <property type="term" value="C:external side of plasma membrane"/>
    <property type="evidence" value="ECO:0007669"/>
    <property type="project" value="Ensembl"/>
</dbReference>
<dbReference type="SMART" id="SM00134">
    <property type="entry name" value="LU"/>
    <property type="match status" value="1"/>
</dbReference>
<evidence type="ECO:0000256" key="9">
    <source>
        <dbReference type="ARBA" id="ARBA00023136"/>
    </source>
</evidence>
<dbReference type="InterPro" id="IPR045860">
    <property type="entry name" value="Snake_toxin-like_sf"/>
</dbReference>
<feature type="chain" id="PRO_5014331238" description="CD59 glycoprotein" evidence="16">
    <location>
        <begin position="26"/>
        <end position="127"/>
    </location>
</feature>
<dbReference type="PANTHER" id="PTHR10036">
    <property type="entry name" value="CD59 GLYCOPROTEIN"/>
    <property type="match status" value="1"/>
</dbReference>
<dbReference type="FunFam" id="2.10.60.10:FF:000023">
    <property type="entry name" value="CD59 glycoprotein preproprotein"/>
    <property type="match status" value="1"/>
</dbReference>
<evidence type="ECO:0000259" key="17">
    <source>
        <dbReference type="SMART" id="SM00134"/>
    </source>
</evidence>
<accession>A0A2K6ES04</accession>
<keyword evidence="12" id="KW-0449">Lipoprotein</keyword>
<evidence type="ECO:0000313" key="19">
    <source>
        <dbReference type="Proteomes" id="UP000233160"/>
    </source>
</evidence>
<evidence type="ECO:0000256" key="1">
    <source>
        <dbReference type="ARBA" id="ARBA00004609"/>
    </source>
</evidence>
<dbReference type="PANTHER" id="PTHR10036:SF24">
    <property type="entry name" value="CD59 GLYCOPROTEIN"/>
    <property type="match status" value="1"/>
</dbReference>
<evidence type="ECO:0000313" key="18">
    <source>
        <dbReference type="Ensembl" id="ENSPCOP00000004511.1"/>
    </source>
</evidence>
<name>A0A2K6ES04_PROCO</name>
<reference evidence="18" key="1">
    <citation type="submission" date="2025-08" db="UniProtKB">
        <authorList>
            <consortium name="Ensembl"/>
        </authorList>
    </citation>
    <scope>IDENTIFICATION</scope>
</reference>
<dbReference type="GO" id="GO:0006956">
    <property type="term" value="P:complement activation"/>
    <property type="evidence" value="ECO:0007669"/>
    <property type="project" value="Ensembl"/>
</dbReference>
<keyword evidence="6" id="KW-0964">Secreted</keyword>
<feature type="signal peptide" evidence="16">
    <location>
        <begin position="1"/>
        <end position="25"/>
    </location>
</feature>
<dbReference type="GO" id="GO:0001971">
    <property type="term" value="P:negative regulation of activation of membrane attack complex"/>
    <property type="evidence" value="ECO:0007669"/>
    <property type="project" value="Ensembl"/>
</dbReference>
<evidence type="ECO:0000256" key="2">
    <source>
        <dbReference type="ARBA" id="ARBA00004613"/>
    </source>
</evidence>
<evidence type="ECO:0000256" key="13">
    <source>
        <dbReference type="ARBA" id="ARBA00029920"/>
    </source>
</evidence>
<proteinExistence type="predicted"/>
<keyword evidence="19" id="KW-1185">Reference proteome</keyword>
<keyword evidence="5" id="KW-1003">Cell membrane</keyword>
<dbReference type="GeneTree" id="ENSGT00390000016309"/>
<keyword evidence="8 16" id="KW-0732">Signal</keyword>
<evidence type="ECO:0000256" key="15">
    <source>
        <dbReference type="ARBA" id="ARBA00031867"/>
    </source>
</evidence>
<evidence type="ECO:0000256" key="6">
    <source>
        <dbReference type="ARBA" id="ARBA00022525"/>
    </source>
</evidence>
<comment type="subcellular location">
    <subcellularLocation>
        <location evidence="1">Cell membrane</location>
        <topology evidence="1">Lipid-anchor</topology>
        <topology evidence="1">GPI-anchor</topology>
    </subcellularLocation>
    <subcellularLocation>
        <location evidence="2">Secreted</location>
    </subcellularLocation>
</comment>
<evidence type="ECO:0000256" key="16">
    <source>
        <dbReference type="SAM" id="SignalP"/>
    </source>
</evidence>
<reference evidence="18" key="2">
    <citation type="submission" date="2025-09" db="UniProtKB">
        <authorList>
            <consortium name="Ensembl"/>
        </authorList>
    </citation>
    <scope>IDENTIFICATION</scope>
</reference>
<evidence type="ECO:0000256" key="3">
    <source>
        <dbReference type="ARBA" id="ARBA00011481"/>
    </source>
</evidence>
<dbReference type="SUPFAM" id="SSF57302">
    <property type="entry name" value="Snake toxin-like"/>
    <property type="match status" value="1"/>
</dbReference>
<dbReference type="InterPro" id="IPR056949">
    <property type="entry name" value="CD59"/>
</dbReference>
<dbReference type="CTD" id="966"/>
<evidence type="ECO:0000256" key="7">
    <source>
        <dbReference type="ARBA" id="ARBA00022622"/>
    </source>
</evidence>
<keyword evidence="9" id="KW-0472">Membrane</keyword>
<dbReference type="GO" id="GO:0140311">
    <property type="term" value="F:protein sequestering activity"/>
    <property type="evidence" value="ECO:0007669"/>
    <property type="project" value="Ensembl"/>
</dbReference>
<dbReference type="RefSeq" id="XP_012505051.1">
    <property type="nucleotide sequence ID" value="XM_012649597.1"/>
</dbReference>
<dbReference type="GO" id="GO:1903660">
    <property type="term" value="P:negative regulation of complement-dependent cytotoxicity"/>
    <property type="evidence" value="ECO:0007669"/>
    <property type="project" value="Ensembl"/>
</dbReference>
<dbReference type="AlphaFoldDB" id="A0A2K6ES04"/>
<comment type="subunit">
    <text evidence="3">Interacts with T-cell surface antigen CD2.</text>
</comment>
<dbReference type="PROSITE" id="PS00983">
    <property type="entry name" value="LY6_UPAR"/>
    <property type="match status" value="1"/>
</dbReference>
<dbReference type="OrthoDB" id="10011411at2759"/>
<dbReference type="OMA" id="CEYSRLA"/>
<evidence type="ECO:0000256" key="10">
    <source>
        <dbReference type="ARBA" id="ARBA00023157"/>
    </source>
</evidence>
<evidence type="ECO:0000256" key="12">
    <source>
        <dbReference type="ARBA" id="ARBA00023288"/>
    </source>
</evidence>
<dbReference type="Proteomes" id="UP000233160">
    <property type="component" value="Unassembled WGS sequence"/>
</dbReference>
<keyword evidence="10" id="KW-1015">Disulfide bond</keyword>
<evidence type="ECO:0000256" key="4">
    <source>
        <dbReference type="ARBA" id="ARBA00015038"/>
    </source>
</evidence>
<sequence>MRSQGGFVLFGLLLVLAVLCHSGYSLQCYNCINPVPECATATNCTPNFDACLRTIAGPRIYHQCWKFEDCNVERISALLGEPELRYYCCKKDLCNHEKDQNDGTTLSGKTVFLLVTPFLAAAWNFYL</sequence>
<evidence type="ECO:0000256" key="11">
    <source>
        <dbReference type="ARBA" id="ARBA00023180"/>
    </source>
</evidence>
<protein>
    <recommendedName>
        <fullName evidence="4">CD59 glycoprotein</fullName>
    </recommendedName>
    <alternativeName>
        <fullName evidence="14">MAC-inhibitory protein</fullName>
    </alternativeName>
    <alternativeName>
        <fullName evidence="15">Membrane attack complex inhibition factor</fullName>
    </alternativeName>
    <alternativeName>
        <fullName evidence="13">Protectin</fullName>
    </alternativeName>
</protein>
<dbReference type="InterPro" id="IPR018363">
    <property type="entry name" value="CD59_antigen_CS"/>
</dbReference>
<dbReference type="GO" id="GO:0005576">
    <property type="term" value="C:extracellular region"/>
    <property type="evidence" value="ECO:0007669"/>
    <property type="project" value="UniProtKB-SubCell"/>
</dbReference>
<evidence type="ECO:0000256" key="14">
    <source>
        <dbReference type="ARBA" id="ARBA00031590"/>
    </source>
</evidence>
<organism evidence="18 19">
    <name type="scientific">Propithecus coquereli</name>
    <name type="common">Coquerel's sifaka</name>
    <name type="synonym">Propithecus verreauxi coquereli</name>
    <dbReference type="NCBI Taxonomy" id="379532"/>
    <lineage>
        <taxon>Eukaryota</taxon>
        <taxon>Metazoa</taxon>
        <taxon>Chordata</taxon>
        <taxon>Craniata</taxon>
        <taxon>Vertebrata</taxon>
        <taxon>Euteleostomi</taxon>
        <taxon>Mammalia</taxon>
        <taxon>Eutheria</taxon>
        <taxon>Euarchontoglires</taxon>
        <taxon>Primates</taxon>
        <taxon>Strepsirrhini</taxon>
        <taxon>Lemuriformes</taxon>
        <taxon>Indriidae</taxon>
        <taxon>Propithecus</taxon>
    </lineage>
</organism>
<dbReference type="CDD" id="cd23554">
    <property type="entry name" value="TFP_LU_ECD_CD59"/>
    <property type="match status" value="1"/>
</dbReference>
<dbReference type="GO" id="GO:0001848">
    <property type="term" value="F:complement binding"/>
    <property type="evidence" value="ECO:0007669"/>
    <property type="project" value="TreeGrafter"/>
</dbReference>
<dbReference type="STRING" id="379532.ENSPCOP00000004511"/>
<dbReference type="InterPro" id="IPR016054">
    <property type="entry name" value="LY6_UPA_recep-like"/>
</dbReference>
<keyword evidence="11" id="KW-0325">Glycoprotein</keyword>